<organism evidence="7">
    <name type="scientific">Arcella intermedia</name>
    <dbReference type="NCBI Taxonomy" id="1963864"/>
    <lineage>
        <taxon>Eukaryota</taxon>
        <taxon>Amoebozoa</taxon>
        <taxon>Tubulinea</taxon>
        <taxon>Elardia</taxon>
        <taxon>Arcellinida</taxon>
        <taxon>Sphaerothecina</taxon>
        <taxon>Arcellidae</taxon>
        <taxon>Arcella</taxon>
    </lineage>
</organism>
<keyword evidence="3" id="KW-0677">Repeat</keyword>
<keyword evidence="5" id="KW-0472">Membrane</keyword>
<proteinExistence type="predicted"/>
<keyword evidence="2" id="KW-0479">Metal-binding</keyword>
<dbReference type="GO" id="GO:0098797">
    <property type="term" value="C:plasma membrane protein complex"/>
    <property type="evidence" value="ECO:0007669"/>
    <property type="project" value="TreeGrafter"/>
</dbReference>
<evidence type="ECO:0000256" key="2">
    <source>
        <dbReference type="ARBA" id="ARBA00022723"/>
    </source>
</evidence>
<reference evidence="7" key="1">
    <citation type="journal article" date="2020" name="J. Eukaryot. Microbiol.">
        <title>De novo Sequencing, Assembly and Annotation of the Transcriptome for the Free-Living Testate Amoeba Arcella intermedia.</title>
        <authorList>
            <person name="Ribeiro G.M."/>
            <person name="Porfirio-Sousa A.L."/>
            <person name="Maurer-Alcala X.X."/>
            <person name="Katz L.A."/>
            <person name="Lahr D.J.G."/>
        </authorList>
    </citation>
    <scope>NUCLEOTIDE SEQUENCE</scope>
</reference>
<dbReference type="AlphaFoldDB" id="A0A6B2LKI2"/>
<evidence type="ECO:0000256" key="5">
    <source>
        <dbReference type="ARBA" id="ARBA00023136"/>
    </source>
</evidence>
<evidence type="ECO:0000256" key="1">
    <source>
        <dbReference type="ARBA" id="ARBA00004370"/>
    </source>
</evidence>
<dbReference type="InterPro" id="IPR002048">
    <property type="entry name" value="EF_hand_dom"/>
</dbReference>
<evidence type="ECO:0000313" key="7">
    <source>
        <dbReference type="EMBL" id="NDV37543.1"/>
    </source>
</evidence>
<dbReference type="PROSITE" id="PS50222">
    <property type="entry name" value="EF_HAND_2"/>
    <property type="match status" value="1"/>
</dbReference>
<dbReference type="InterPro" id="IPR052266">
    <property type="entry name" value="Miro-EF-hand_domain"/>
</dbReference>
<name>A0A6B2LKI2_9EUKA</name>
<dbReference type="GO" id="GO:0060170">
    <property type="term" value="C:ciliary membrane"/>
    <property type="evidence" value="ECO:0007669"/>
    <property type="project" value="TreeGrafter"/>
</dbReference>
<dbReference type="InterPro" id="IPR011992">
    <property type="entry name" value="EF-hand-dom_pair"/>
</dbReference>
<dbReference type="GO" id="GO:0005509">
    <property type="term" value="F:calcium ion binding"/>
    <property type="evidence" value="ECO:0007669"/>
    <property type="project" value="InterPro"/>
</dbReference>
<dbReference type="PANTHER" id="PTHR46819:SF1">
    <property type="entry name" value="EF-HAND CALCIUM-BINDING DOMAIN-CONTAINING PROTEIN 7"/>
    <property type="match status" value="1"/>
</dbReference>
<dbReference type="SUPFAM" id="SSF47473">
    <property type="entry name" value="EF-hand"/>
    <property type="match status" value="1"/>
</dbReference>
<dbReference type="PROSITE" id="PS00018">
    <property type="entry name" value="EF_HAND_1"/>
    <property type="match status" value="1"/>
</dbReference>
<feature type="domain" description="EF-hand" evidence="6">
    <location>
        <begin position="20"/>
        <end position="48"/>
    </location>
</feature>
<keyword evidence="4" id="KW-0106">Calcium</keyword>
<evidence type="ECO:0000256" key="4">
    <source>
        <dbReference type="ARBA" id="ARBA00022837"/>
    </source>
</evidence>
<evidence type="ECO:0000256" key="3">
    <source>
        <dbReference type="ARBA" id="ARBA00022737"/>
    </source>
</evidence>
<dbReference type="Pfam" id="PF13499">
    <property type="entry name" value="EF-hand_7"/>
    <property type="match status" value="1"/>
</dbReference>
<dbReference type="InterPro" id="IPR018247">
    <property type="entry name" value="EF_Hand_1_Ca_BS"/>
</dbReference>
<comment type="subcellular location">
    <subcellularLocation>
        <location evidence="1">Membrane</location>
    </subcellularLocation>
</comment>
<dbReference type="EMBL" id="GIBP01008574">
    <property type="protein sequence ID" value="NDV37543.1"/>
    <property type="molecule type" value="Transcribed_RNA"/>
</dbReference>
<dbReference type="GO" id="GO:1903569">
    <property type="term" value="P:positive regulation of protein localization to ciliary membrane"/>
    <property type="evidence" value="ECO:0007669"/>
    <property type="project" value="TreeGrafter"/>
</dbReference>
<accession>A0A6B2LKI2</accession>
<protein>
    <recommendedName>
        <fullName evidence="6">EF-hand domain-containing protein</fullName>
    </recommendedName>
</protein>
<dbReference type="PANTHER" id="PTHR46819">
    <property type="entry name" value="EF-HAND CALCIUM-BINDING DOMAIN-CONTAINING PROTEIN 7"/>
    <property type="match status" value="1"/>
</dbReference>
<sequence>MLLDSTTGNATAQFGYVLGKIFERFDVDGDGLLNEEELKAFSVCCNGEPFDEDTLLEMRENFVVSEDGSLTLEGFVQMYLLQTSSESTETWKDLKKLGYSREDIKNIKPSFKMLVDNIQEETFQKLKLHIDNIVSKNLLPPYKSITYDNQCIHCELLQFEDEKMYTKRQPLLLLPLNKS</sequence>
<evidence type="ECO:0000259" key="6">
    <source>
        <dbReference type="PROSITE" id="PS50222"/>
    </source>
</evidence>
<dbReference type="Gene3D" id="1.10.238.10">
    <property type="entry name" value="EF-hand"/>
    <property type="match status" value="1"/>
</dbReference>